<dbReference type="Gene3D" id="3.40.50.2300">
    <property type="match status" value="1"/>
</dbReference>
<dbReference type="PANTHER" id="PTHR43280:SF2">
    <property type="entry name" value="HTH-TYPE TRANSCRIPTIONAL REGULATOR EXSA"/>
    <property type="match status" value="1"/>
</dbReference>
<dbReference type="AlphaFoldDB" id="A0A7T7XMW7"/>
<dbReference type="SMART" id="SM00342">
    <property type="entry name" value="HTH_ARAC"/>
    <property type="match status" value="1"/>
</dbReference>
<keyword evidence="4" id="KW-0597">Phosphoprotein</keyword>
<evidence type="ECO:0000313" key="7">
    <source>
        <dbReference type="EMBL" id="QQO09172.1"/>
    </source>
</evidence>
<dbReference type="InterPro" id="IPR020449">
    <property type="entry name" value="Tscrpt_reg_AraC-type_HTH"/>
</dbReference>
<dbReference type="EMBL" id="CP067089">
    <property type="protein sequence ID" value="QQO09172.1"/>
    <property type="molecule type" value="Genomic_DNA"/>
</dbReference>
<dbReference type="PROSITE" id="PS00041">
    <property type="entry name" value="HTH_ARAC_FAMILY_1"/>
    <property type="match status" value="1"/>
</dbReference>
<evidence type="ECO:0000256" key="2">
    <source>
        <dbReference type="ARBA" id="ARBA00023125"/>
    </source>
</evidence>
<evidence type="ECO:0000259" key="6">
    <source>
        <dbReference type="PROSITE" id="PS50110"/>
    </source>
</evidence>
<organism evidence="7 8">
    <name type="scientific">Breznakiella homolactica</name>
    <dbReference type="NCBI Taxonomy" id="2798577"/>
    <lineage>
        <taxon>Bacteria</taxon>
        <taxon>Pseudomonadati</taxon>
        <taxon>Spirochaetota</taxon>
        <taxon>Spirochaetia</taxon>
        <taxon>Spirochaetales</taxon>
        <taxon>Breznakiellaceae</taxon>
        <taxon>Breznakiella</taxon>
    </lineage>
</organism>
<feature type="domain" description="Response regulatory" evidence="6">
    <location>
        <begin position="2"/>
        <end position="119"/>
    </location>
</feature>
<dbReference type="InterPro" id="IPR018062">
    <property type="entry name" value="HTH_AraC-typ_CS"/>
</dbReference>
<evidence type="ECO:0000256" key="1">
    <source>
        <dbReference type="ARBA" id="ARBA00023015"/>
    </source>
</evidence>
<dbReference type="Gene3D" id="1.10.10.60">
    <property type="entry name" value="Homeodomain-like"/>
    <property type="match status" value="2"/>
</dbReference>
<keyword evidence="3" id="KW-0804">Transcription</keyword>
<dbReference type="SMART" id="SM00448">
    <property type="entry name" value="REC"/>
    <property type="match status" value="1"/>
</dbReference>
<accession>A0A7T7XMW7</accession>
<keyword evidence="2" id="KW-0238">DNA-binding</keyword>
<evidence type="ECO:0000256" key="4">
    <source>
        <dbReference type="PROSITE-ProRule" id="PRU00169"/>
    </source>
</evidence>
<dbReference type="GO" id="GO:0000160">
    <property type="term" value="P:phosphorelay signal transduction system"/>
    <property type="evidence" value="ECO:0007669"/>
    <property type="project" value="InterPro"/>
</dbReference>
<dbReference type="Pfam" id="PF12833">
    <property type="entry name" value="HTH_18"/>
    <property type="match status" value="1"/>
</dbReference>
<dbReference type="SUPFAM" id="SSF52172">
    <property type="entry name" value="CheY-like"/>
    <property type="match status" value="1"/>
</dbReference>
<evidence type="ECO:0000259" key="5">
    <source>
        <dbReference type="PROSITE" id="PS01124"/>
    </source>
</evidence>
<dbReference type="Pfam" id="PF00072">
    <property type="entry name" value="Response_reg"/>
    <property type="match status" value="1"/>
</dbReference>
<dbReference type="KEGG" id="bhc:JFL75_19940"/>
<feature type="modified residue" description="4-aspartylphosphate" evidence="4">
    <location>
        <position position="54"/>
    </location>
</feature>
<dbReference type="CDD" id="cd17536">
    <property type="entry name" value="REC_YesN-like"/>
    <property type="match status" value="1"/>
</dbReference>
<dbReference type="PANTHER" id="PTHR43280">
    <property type="entry name" value="ARAC-FAMILY TRANSCRIPTIONAL REGULATOR"/>
    <property type="match status" value="1"/>
</dbReference>
<dbReference type="InterPro" id="IPR011006">
    <property type="entry name" value="CheY-like_superfamily"/>
</dbReference>
<dbReference type="PROSITE" id="PS01124">
    <property type="entry name" value="HTH_ARAC_FAMILY_2"/>
    <property type="match status" value="1"/>
</dbReference>
<evidence type="ECO:0000256" key="3">
    <source>
        <dbReference type="ARBA" id="ARBA00023163"/>
    </source>
</evidence>
<dbReference type="PRINTS" id="PR00032">
    <property type="entry name" value="HTHARAC"/>
</dbReference>
<dbReference type="GO" id="GO:0043565">
    <property type="term" value="F:sequence-specific DNA binding"/>
    <property type="evidence" value="ECO:0007669"/>
    <property type="project" value="InterPro"/>
</dbReference>
<protein>
    <submittedName>
        <fullName evidence="7">Response regulator</fullName>
    </submittedName>
</protein>
<dbReference type="RefSeq" id="WP_215626477.1">
    <property type="nucleotide sequence ID" value="NZ_CP067089.2"/>
</dbReference>
<evidence type="ECO:0000313" key="8">
    <source>
        <dbReference type="Proteomes" id="UP000595917"/>
    </source>
</evidence>
<sequence>MTIVIVEDELKTLNHICSAAERIDPDYSVVGRARNGREGMAVIVTLKPDLVITDIRMPVMDGLEMIRSLEGRLPETRFIILSGHAEFEYARQALQMRTADYLLKPVSLEELTASLGRARDSIIAEKVLKAQLPSSVPDREILGLFLWSPEARREFFRGALRDRIPEETRLLLMVFSHDRDMPEDERRLFVERSAELVSLVRGSFYPAIQGGKQRFVFLCALPPETDPGITAARVFDLSRRKCMQPMAAYWTIIGGIDSLDRDVDEGFSRIRWSLSYPAGTFLTAELTGELSAESYVYPAALEREAAAALAAGNISKTQSALEKFAAGLREGFFHYNDIQSAMVRMGEALLYAVRIYNFTIYEELKPEEITGSIKRCSFVSTFEDLVQSIITRLEAGAAGTGDSGNPLVNRVTAIIRNEYMEDLSLDSLADRLKVSPEYLSSLVSKHLGTSFISCLTQCRLEHAKALLASGNGRISEIALACGYRDAGYFCKVFKKNLGISPGEFIRSL</sequence>
<dbReference type="InterPro" id="IPR018060">
    <property type="entry name" value="HTH_AraC"/>
</dbReference>
<dbReference type="PROSITE" id="PS50110">
    <property type="entry name" value="RESPONSE_REGULATORY"/>
    <property type="match status" value="1"/>
</dbReference>
<keyword evidence="8" id="KW-1185">Reference proteome</keyword>
<feature type="domain" description="HTH araC/xylS-type" evidence="5">
    <location>
        <begin position="409"/>
        <end position="507"/>
    </location>
</feature>
<name>A0A7T7XMW7_9SPIR</name>
<dbReference type="SUPFAM" id="SSF46689">
    <property type="entry name" value="Homeodomain-like"/>
    <property type="match status" value="1"/>
</dbReference>
<keyword evidence="1" id="KW-0805">Transcription regulation</keyword>
<reference evidence="7" key="1">
    <citation type="submission" date="2021-01" db="EMBL/GenBank/DDBJ databases">
        <title>Description of Breznakiella homolactica.</title>
        <authorList>
            <person name="Song Y."/>
            <person name="Brune A."/>
        </authorList>
    </citation>
    <scope>NUCLEOTIDE SEQUENCE</scope>
    <source>
        <strain evidence="7">RmG30</strain>
    </source>
</reference>
<dbReference type="InterPro" id="IPR001789">
    <property type="entry name" value="Sig_transdc_resp-reg_receiver"/>
</dbReference>
<dbReference type="GO" id="GO:0003700">
    <property type="term" value="F:DNA-binding transcription factor activity"/>
    <property type="evidence" value="ECO:0007669"/>
    <property type="project" value="InterPro"/>
</dbReference>
<proteinExistence type="predicted"/>
<dbReference type="InterPro" id="IPR009057">
    <property type="entry name" value="Homeodomain-like_sf"/>
</dbReference>
<gene>
    <name evidence="7" type="ORF">JFL75_19940</name>
</gene>
<dbReference type="Proteomes" id="UP000595917">
    <property type="component" value="Chromosome"/>
</dbReference>